<accession>A0A7I8VBE4</accession>
<dbReference type="GO" id="GO:0005874">
    <property type="term" value="C:microtubule"/>
    <property type="evidence" value="ECO:0007669"/>
    <property type="project" value="UniProtKB-KW"/>
</dbReference>
<evidence type="ECO:0000259" key="8">
    <source>
        <dbReference type="PROSITE" id="PS50021"/>
    </source>
</evidence>
<evidence type="ECO:0000313" key="10">
    <source>
        <dbReference type="Proteomes" id="UP000549394"/>
    </source>
</evidence>
<evidence type="ECO:0000256" key="2">
    <source>
        <dbReference type="ARBA" id="ARBA00006946"/>
    </source>
</evidence>
<keyword evidence="3" id="KW-0963">Cytoplasm</keyword>
<feature type="coiled-coil region" evidence="7">
    <location>
        <begin position="150"/>
        <end position="402"/>
    </location>
</feature>
<feature type="coiled-coil region" evidence="7">
    <location>
        <begin position="530"/>
        <end position="599"/>
    </location>
</feature>
<evidence type="ECO:0000256" key="5">
    <source>
        <dbReference type="ARBA" id="ARBA00023054"/>
    </source>
</evidence>
<dbReference type="PANTHER" id="PTHR18947">
    <property type="entry name" value="HOOK PROTEINS"/>
    <property type="match status" value="1"/>
</dbReference>
<proteinExistence type="inferred from homology"/>
<dbReference type="FunFam" id="1.10.418.10:FF:000024">
    <property type="entry name" value="Hook homolog 3 (Drosophila)"/>
    <property type="match status" value="1"/>
</dbReference>
<name>A0A7I8VBE4_9ANNE</name>
<comment type="subcellular location">
    <subcellularLocation>
        <location evidence="1">Cytoplasm</location>
        <location evidence="1">Cytoskeleton</location>
    </subcellularLocation>
</comment>
<dbReference type="Pfam" id="PF05622">
    <property type="entry name" value="HOOK"/>
    <property type="match status" value="1"/>
</dbReference>
<feature type="domain" description="Calponin-homology (CH)" evidence="8">
    <location>
        <begin position="1"/>
        <end position="104"/>
    </location>
</feature>
<comment type="similarity">
    <text evidence="2">Belongs to the hook family.</text>
</comment>
<evidence type="ECO:0000256" key="7">
    <source>
        <dbReference type="SAM" id="Coils"/>
    </source>
</evidence>
<evidence type="ECO:0000256" key="3">
    <source>
        <dbReference type="ARBA" id="ARBA00022490"/>
    </source>
</evidence>
<dbReference type="InterPro" id="IPR036872">
    <property type="entry name" value="CH_dom_sf"/>
</dbReference>
<feature type="coiled-coil region" evidence="7">
    <location>
        <begin position="457"/>
        <end position="504"/>
    </location>
</feature>
<dbReference type="Pfam" id="PF19047">
    <property type="entry name" value="HOOK_N"/>
    <property type="match status" value="1"/>
</dbReference>
<keyword evidence="5 7" id="KW-0175">Coiled coil</keyword>
<organism evidence="9 10">
    <name type="scientific">Dimorphilus gyrociliatus</name>
    <dbReference type="NCBI Taxonomy" id="2664684"/>
    <lineage>
        <taxon>Eukaryota</taxon>
        <taxon>Metazoa</taxon>
        <taxon>Spiralia</taxon>
        <taxon>Lophotrochozoa</taxon>
        <taxon>Annelida</taxon>
        <taxon>Polychaeta</taxon>
        <taxon>Polychaeta incertae sedis</taxon>
        <taxon>Dinophilidae</taxon>
        <taxon>Dimorphilus</taxon>
    </lineage>
</organism>
<protein>
    <submittedName>
        <fullName evidence="9">DgyrCDS1734</fullName>
    </submittedName>
</protein>
<comment type="caution">
    <text evidence="9">The sequence shown here is derived from an EMBL/GenBank/DDBJ whole genome shotgun (WGS) entry which is preliminary data.</text>
</comment>
<dbReference type="PROSITE" id="PS50021">
    <property type="entry name" value="CH"/>
    <property type="match status" value="1"/>
</dbReference>
<dbReference type="GO" id="GO:0031122">
    <property type="term" value="P:cytoplasmic microtubule organization"/>
    <property type="evidence" value="ECO:0007669"/>
    <property type="project" value="InterPro"/>
</dbReference>
<reference evidence="9 10" key="1">
    <citation type="submission" date="2020-08" db="EMBL/GenBank/DDBJ databases">
        <authorList>
            <person name="Hejnol A."/>
        </authorList>
    </citation>
    <scope>NUCLEOTIDE SEQUENCE [LARGE SCALE GENOMIC DNA]</scope>
</reference>
<dbReference type="InterPro" id="IPR043936">
    <property type="entry name" value="HOOK_N"/>
</dbReference>
<dbReference type="SUPFAM" id="SSF57997">
    <property type="entry name" value="Tropomyosin"/>
    <property type="match status" value="1"/>
</dbReference>
<dbReference type="Gene3D" id="1.10.418.10">
    <property type="entry name" value="Calponin-like domain"/>
    <property type="match status" value="1"/>
</dbReference>
<dbReference type="PANTHER" id="PTHR18947:SF39">
    <property type="entry name" value="PROTEIN HOOK"/>
    <property type="match status" value="1"/>
</dbReference>
<dbReference type="OrthoDB" id="49395at2759"/>
<keyword evidence="10" id="KW-1185">Reference proteome</keyword>
<dbReference type="EMBL" id="CAJFCJ010000002">
    <property type="protein sequence ID" value="CAD5112522.1"/>
    <property type="molecule type" value="Genomic_DNA"/>
</dbReference>
<evidence type="ECO:0000256" key="4">
    <source>
        <dbReference type="ARBA" id="ARBA00022701"/>
    </source>
</evidence>
<dbReference type="InterPro" id="IPR001715">
    <property type="entry name" value="CH_dom"/>
</dbReference>
<dbReference type="SUPFAM" id="SSF116907">
    <property type="entry name" value="Hook domain"/>
    <property type="match status" value="1"/>
</dbReference>
<dbReference type="GO" id="GO:0005737">
    <property type="term" value="C:cytoplasm"/>
    <property type="evidence" value="ECO:0007669"/>
    <property type="project" value="TreeGrafter"/>
</dbReference>
<evidence type="ECO:0000256" key="1">
    <source>
        <dbReference type="ARBA" id="ARBA00004245"/>
    </source>
</evidence>
<dbReference type="GO" id="GO:0030705">
    <property type="term" value="P:cytoskeleton-dependent intracellular transport"/>
    <property type="evidence" value="ECO:0007669"/>
    <property type="project" value="InterPro"/>
</dbReference>
<gene>
    <name evidence="9" type="ORF">DGYR_LOCUS1650</name>
</gene>
<dbReference type="GO" id="GO:0005813">
    <property type="term" value="C:centrosome"/>
    <property type="evidence" value="ECO:0007669"/>
    <property type="project" value="TreeGrafter"/>
</dbReference>
<dbReference type="GO" id="GO:0008017">
    <property type="term" value="F:microtubule binding"/>
    <property type="evidence" value="ECO:0007669"/>
    <property type="project" value="InterPro"/>
</dbReference>
<sequence length="702" mass="81788">MKTFNVRQCDSIEELTNGVAMSQALYQIAPEFFNHAWLSKIKPDATNWGLRANNLRKVYQGIKDYFEMNDDDMNSTGDIDVNSLAKECNVESLIGFLQLILYCAVNCDQKEEYVGRIMKLEENVQHDVMKALQDLNAKAEAAKPQDADSNDKIKKEIEYLKSRLAEYETKCRKLDTQVTELQEDKRSLEDELSSVKDRFNKTPNWEDPSSPANMKIRTLQNQVEKLEEDAFKFEMQRDEFKTKSETLEKQLSEKVEKLNILTDETLRMKDELDILRNNQHKMAKYEASIESYKNKLKELSDLKNQNKELEEKNADYMENSLELENELRKAQSYKNQLEGYKTQVHDIQTKIIDETKRADKAEFELKRVSERINLVSNERDRLKSERDSLKETIEELNCAQVQQTVLSQNPPPDNLSHISQISNSDSFCHDSGNQDSIMDPNSDLPLVGLPLAIKERLRRLEQENKMLKVSVKEGEEKELIASQLEDANKRVNELENDVRTANKTICELQCEVNDMKYAQERETTHSDKDFSVLKNELKSERTKNKDLNEKITELQSKIEERESEVTAKPEEVQSLKDVVQDQQAQIQSMESRYQMYLEKCRNYIIQIDGKNRPQNNEVALLKKQLEEKNKLIEFIEKGNEKNREVREFEEKAVASAWYNLSLQLHKETATERLSNAVIGQSFLARQRNTCTRKSLQSLQNPR</sequence>
<dbReference type="InterPro" id="IPR008636">
    <property type="entry name" value="Hook_C"/>
</dbReference>
<dbReference type="GO" id="GO:0051959">
    <property type="term" value="F:dynein light intermediate chain binding"/>
    <property type="evidence" value="ECO:0007669"/>
    <property type="project" value="TreeGrafter"/>
</dbReference>
<dbReference type="Proteomes" id="UP000549394">
    <property type="component" value="Unassembled WGS sequence"/>
</dbReference>
<keyword evidence="4" id="KW-0493">Microtubule</keyword>
<evidence type="ECO:0000313" key="9">
    <source>
        <dbReference type="EMBL" id="CAD5112522.1"/>
    </source>
</evidence>
<dbReference type="AlphaFoldDB" id="A0A7I8VBE4"/>
<keyword evidence="6" id="KW-0206">Cytoskeleton</keyword>
<evidence type="ECO:0000256" key="6">
    <source>
        <dbReference type="ARBA" id="ARBA00023212"/>
    </source>
</evidence>